<keyword evidence="3" id="KW-1133">Transmembrane helix</keyword>
<evidence type="ECO:0000256" key="1">
    <source>
        <dbReference type="ARBA" id="ARBA00022553"/>
    </source>
</evidence>
<evidence type="ECO:0000313" key="6">
    <source>
        <dbReference type="Proteomes" id="UP000561011"/>
    </source>
</evidence>
<dbReference type="Proteomes" id="UP000561011">
    <property type="component" value="Unassembled WGS sequence"/>
</dbReference>
<comment type="caution">
    <text evidence="5">The sequence shown here is derived from an EMBL/GenBank/DDBJ whole genome shotgun (WGS) entry which is preliminary data.</text>
</comment>
<dbReference type="InterPro" id="IPR000253">
    <property type="entry name" value="FHA_dom"/>
</dbReference>
<dbReference type="AlphaFoldDB" id="A0A853ESN5"/>
<proteinExistence type="predicted"/>
<keyword evidence="3" id="KW-0812">Transmembrane</keyword>
<dbReference type="PANTHER" id="PTHR23308">
    <property type="entry name" value="NUCLEAR INHIBITOR OF PROTEIN PHOSPHATASE-1"/>
    <property type="match status" value="1"/>
</dbReference>
<reference evidence="5 6" key="1">
    <citation type="submission" date="2020-07" db="EMBL/GenBank/DDBJ databases">
        <title>MOT database genomes.</title>
        <authorList>
            <person name="Joseph S."/>
            <person name="Aduse-Opoku J."/>
            <person name="Hashim A."/>
            <person name="Wade W."/>
            <person name="Curtis M."/>
        </authorList>
    </citation>
    <scope>NUCLEOTIDE SEQUENCE [LARGE SCALE GENOMIC DNA]</scope>
    <source>
        <strain evidence="5 6">DSM 100099</strain>
    </source>
</reference>
<protein>
    <submittedName>
        <fullName evidence="5">FHA domain-containing protein</fullName>
    </submittedName>
</protein>
<dbReference type="Pfam" id="PF00498">
    <property type="entry name" value="FHA"/>
    <property type="match status" value="1"/>
</dbReference>
<accession>A0A853ESN5</accession>
<name>A0A853ESN5_9MICO</name>
<keyword evidence="1" id="KW-0597">Phosphoprotein</keyword>
<evidence type="ECO:0000259" key="4">
    <source>
        <dbReference type="PROSITE" id="PS50006"/>
    </source>
</evidence>
<dbReference type="SUPFAM" id="SSF49879">
    <property type="entry name" value="SMAD/FHA domain"/>
    <property type="match status" value="1"/>
</dbReference>
<feature type="transmembrane region" description="Helical" evidence="3">
    <location>
        <begin position="6"/>
        <end position="28"/>
    </location>
</feature>
<dbReference type="Gene3D" id="2.60.200.20">
    <property type="match status" value="1"/>
</dbReference>
<keyword evidence="3" id="KW-0472">Membrane</keyword>
<dbReference type="SMART" id="SM00240">
    <property type="entry name" value="FHA"/>
    <property type="match status" value="1"/>
</dbReference>
<evidence type="ECO:0000313" key="5">
    <source>
        <dbReference type="EMBL" id="NYS91958.1"/>
    </source>
</evidence>
<sequence length="160" mass="17322">MNELTITLLRLGYLVLLWLFVYSVVRVLRHDLYGTRITTRKGSHETGVGTVTAPAPAAPAQSKNRPTRLVVSEGPLRGTTLPLTSSAILIGRAPSCTLVLDDDYSSSRHARIFPSGDQWVLEDLGSTNGTFIGNQRVSAPTPLSPGTQVRIGQSVVELQR</sequence>
<dbReference type="RefSeq" id="WP_179911970.1">
    <property type="nucleotide sequence ID" value="NZ_JACBYE010000001.1"/>
</dbReference>
<dbReference type="InterPro" id="IPR050923">
    <property type="entry name" value="Cell_Proc_Reg/RNA_Proc"/>
</dbReference>
<organism evidence="5 6">
    <name type="scientific">Sanguibacter inulinus</name>
    <dbReference type="NCBI Taxonomy" id="60922"/>
    <lineage>
        <taxon>Bacteria</taxon>
        <taxon>Bacillati</taxon>
        <taxon>Actinomycetota</taxon>
        <taxon>Actinomycetes</taxon>
        <taxon>Micrococcales</taxon>
        <taxon>Sanguibacteraceae</taxon>
        <taxon>Sanguibacter</taxon>
    </lineage>
</organism>
<feature type="region of interest" description="Disordered" evidence="2">
    <location>
        <begin position="43"/>
        <end position="67"/>
    </location>
</feature>
<dbReference type="EMBL" id="JACBYE010000001">
    <property type="protein sequence ID" value="NYS91958.1"/>
    <property type="molecule type" value="Genomic_DNA"/>
</dbReference>
<keyword evidence="6" id="KW-1185">Reference proteome</keyword>
<dbReference type="InterPro" id="IPR008984">
    <property type="entry name" value="SMAD_FHA_dom_sf"/>
</dbReference>
<feature type="domain" description="FHA" evidence="4">
    <location>
        <begin position="88"/>
        <end position="137"/>
    </location>
</feature>
<gene>
    <name evidence="5" type="ORF">HZZ10_00185</name>
</gene>
<dbReference type="PROSITE" id="PS50006">
    <property type="entry name" value="FHA_DOMAIN"/>
    <property type="match status" value="1"/>
</dbReference>
<evidence type="ECO:0000256" key="3">
    <source>
        <dbReference type="SAM" id="Phobius"/>
    </source>
</evidence>
<evidence type="ECO:0000256" key="2">
    <source>
        <dbReference type="SAM" id="MobiDB-lite"/>
    </source>
</evidence>